<dbReference type="Gene3D" id="3.30.1540.10">
    <property type="entry name" value="formyl-coa transferase, domain 3"/>
    <property type="match status" value="1"/>
</dbReference>
<keyword evidence="2" id="KW-1185">Reference proteome</keyword>
<dbReference type="SUPFAM" id="SSF89796">
    <property type="entry name" value="CoA-transferase family III (CaiB/BaiF)"/>
    <property type="match status" value="1"/>
</dbReference>
<accession>A0A1E7ZCG5</accession>
<gene>
    <name evidence="1" type="ORF">BFC18_08535</name>
</gene>
<proteinExistence type="predicted"/>
<dbReference type="GO" id="GO:0003824">
    <property type="term" value="F:catalytic activity"/>
    <property type="evidence" value="ECO:0007669"/>
    <property type="project" value="InterPro"/>
</dbReference>
<comment type="caution">
    <text evidence="1">The sequence shown here is derived from an EMBL/GenBank/DDBJ whole genome shotgun (WGS) entry which is preliminary data.</text>
</comment>
<evidence type="ECO:0008006" key="3">
    <source>
        <dbReference type="Google" id="ProtNLM"/>
    </source>
</evidence>
<dbReference type="STRING" id="1656094.BFC18_08535"/>
<dbReference type="AlphaFoldDB" id="A0A1E7ZCG5"/>
<dbReference type="Pfam" id="PF02515">
    <property type="entry name" value="CoA_transf_3"/>
    <property type="match status" value="1"/>
</dbReference>
<sequence length="357" mass="38736">MLSHVKVIDLTSHLGAFSGRMLAELGATVIKAEPESGDPLREDPEAFTAWNHGKRSVVAPPYTSAFSALMAEADIVIRTTGIPHRYLQDLKPDIIDVVISGFMPGSETLSEPVSDFTLMARSGLMTIVGDPDRPPMTLPGEQAYALGAIQAVTGALTALHERALTGKGQLVEVSAFQSAVLANYREPLTWAWTGKTGNRTGNLLIRGKSGVRQVWACNDGFITWALVDNPAMMKSFIRVMGDHAGELAEIRWEDILVADMPQTQLESWESHIAGFFMLHDKATLAAWSAENGLGLSQIDTPDDCLTSSQHAARELWVNIDDVKYPGPLWASSESTTPSARRAPALDEDRLAFLGGRI</sequence>
<dbReference type="PANTHER" id="PTHR48228">
    <property type="entry name" value="SUCCINYL-COA--D-CITRAMALATE COA-TRANSFERASE"/>
    <property type="match status" value="1"/>
</dbReference>
<organism evidence="1 2">
    <name type="scientific">Alteromonas confluentis</name>
    <dbReference type="NCBI Taxonomy" id="1656094"/>
    <lineage>
        <taxon>Bacteria</taxon>
        <taxon>Pseudomonadati</taxon>
        <taxon>Pseudomonadota</taxon>
        <taxon>Gammaproteobacteria</taxon>
        <taxon>Alteromonadales</taxon>
        <taxon>Alteromonadaceae</taxon>
        <taxon>Alteromonas/Salinimonas group</taxon>
        <taxon>Alteromonas</taxon>
    </lineage>
</organism>
<dbReference type="RefSeq" id="WP_070124782.1">
    <property type="nucleotide sequence ID" value="NZ_MDHN01000015.1"/>
</dbReference>
<dbReference type="PANTHER" id="PTHR48228:SF2">
    <property type="entry name" value="E-CINNAMOYL-COA:R-PHENYLLACTATE COA TRANSFERASE LARGE SUBUNIT"/>
    <property type="match status" value="1"/>
</dbReference>
<dbReference type="InterPro" id="IPR003673">
    <property type="entry name" value="CoA-Trfase_fam_III"/>
</dbReference>
<protein>
    <recommendedName>
        <fullName evidence="3">Carnitine dehydratase</fullName>
    </recommendedName>
</protein>
<dbReference type="EMBL" id="MDHN01000015">
    <property type="protein sequence ID" value="OFC71198.1"/>
    <property type="molecule type" value="Genomic_DNA"/>
</dbReference>
<evidence type="ECO:0000313" key="2">
    <source>
        <dbReference type="Proteomes" id="UP000175691"/>
    </source>
</evidence>
<dbReference type="Proteomes" id="UP000175691">
    <property type="component" value="Unassembled WGS sequence"/>
</dbReference>
<reference evidence="1 2" key="1">
    <citation type="submission" date="2016-08" db="EMBL/GenBank/DDBJ databases">
        <authorList>
            <person name="Seilhamer J.J."/>
        </authorList>
    </citation>
    <scope>NUCLEOTIDE SEQUENCE [LARGE SCALE GENOMIC DNA]</scope>
    <source>
        <strain evidence="1 2">KCTC 42603</strain>
    </source>
</reference>
<name>A0A1E7ZCG5_9ALTE</name>
<evidence type="ECO:0000313" key="1">
    <source>
        <dbReference type="EMBL" id="OFC71198.1"/>
    </source>
</evidence>
<dbReference type="InterPro" id="IPR044855">
    <property type="entry name" value="CoA-Trfase_III_dom3_sf"/>
</dbReference>
<dbReference type="Gene3D" id="3.40.50.10540">
    <property type="entry name" value="Crotonobetainyl-coa:carnitine coa-transferase, domain 1"/>
    <property type="match status" value="1"/>
</dbReference>
<dbReference type="InterPro" id="IPR023606">
    <property type="entry name" value="CoA-Trfase_III_dom_1_sf"/>
</dbReference>
<dbReference type="OrthoDB" id="9058532at2"/>
<dbReference type="InterPro" id="IPR050509">
    <property type="entry name" value="CoA-transferase_III"/>
</dbReference>